<sequence length="746" mass="81696">MFPFHSPGMISPATPNDPRGALPDTPLSPIVSRWQQLASMDQQSPGFLPLLSSLTAEHNRSSTTKLHGNDARVTLNVMDEVFGGGKIPAGYERDTLCTMRKLAYNSGQVPHRYQVNRDFLIVEKGVIASGAFADVRKGRLGGKTVAIRTLRIDRQSDNNEPKKLFCKESIIWMNVSHPNLLRLIAIDVNPRTGQCSMISEMMMNGNIREYIRKNSANRHRLLEGAAAGLCYLHQRGIVHGDLKGHNILITNETPPQACLADFGLSTLAPSSQGAATTITAGGTPLYMAPELLVPTKFGKPNARPTQPADIYALGMVILEVLTGFQPFYEQNWTVSELTYHVLYGTRPTKPSDAGRIGFGGGTWELVEKCWMEEPTRRPTIERVLSHLTRVAASSAIVGPTPEIPHESTGSHPESDSTNQIRSFDSATTTTLHESAIPATPLISVNQTATVDTVDAVSPASTISSFNAISLIRRDGRSAQVLNPEQTILRQWRHLASHDLKSTDHRQIATLVDNEDNRKIALGFRGEHAAIVINTIDKPNILINNEAPPQACISDFGLCAIVPSGSFGPTGMGGCGTFGYMAPELFSEGANVSKETDMYAFGMVVYEVITGVRLYRDRGPFELPLLITQGLRPPRPEDPDAVGFGEGTWEFIEKCWNKDRKQRHTAREAAEHFERVARTSTVIDPGPTIPIHEPMGEAHSRLGNSSKGLSQYLLPDNTSSQIICPCVNIMETEQRPSQINPQYGGKD</sequence>
<proteinExistence type="predicted"/>
<reference evidence="1" key="1">
    <citation type="submission" date="2019-10" db="EMBL/GenBank/DDBJ databases">
        <authorList>
            <consortium name="DOE Joint Genome Institute"/>
            <person name="Kuo A."/>
            <person name="Miyauchi S."/>
            <person name="Kiss E."/>
            <person name="Drula E."/>
            <person name="Kohler A."/>
            <person name="Sanchez-Garcia M."/>
            <person name="Andreopoulos B."/>
            <person name="Barry K.W."/>
            <person name="Bonito G."/>
            <person name="Buee M."/>
            <person name="Carver A."/>
            <person name="Chen C."/>
            <person name="Cichocki N."/>
            <person name="Clum A."/>
            <person name="Culley D."/>
            <person name="Crous P.W."/>
            <person name="Fauchery L."/>
            <person name="Girlanda M."/>
            <person name="Hayes R."/>
            <person name="Keri Z."/>
            <person name="Labutti K."/>
            <person name="Lipzen A."/>
            <person name="Lombard V."/>
            <person name="Magnuson J."/>
            <person name="Maillard F."/>
            <person name="Morin E."/>
            <person name="Murat C."/>
            <person name="Nolan M."/>
            <person name="Ohm R."/>
            <person name="Pangilinan J."/>
            <person name="Pereira M."/>
            <person name="Perotto S."/>
            <person name="Peter M."/>
            <person name="Riley R."/>
            <person name="Sitrit Y."/>
            <person name="Stielow B."/>
            <person name="Szollosi G."/>
            <person name="Zifcakova L."/>
            <person name="Stursova M."/>
            <person name="Spatafora J.W."/>
            <person name="Tedersoo L."/>
            <person name="Vaario L.-M."/>
            <person name="Yamada A."/>
            <person name="Yan M."/>
            <person name="Wang P."/>
            <person name="Xu J."/>
            <person name="Bruns T."/>
            <person name="Baldrian P."/>
            <person name="Vilgalys R."/>
            <person name="Henrissat B."/>
            <person name="Grigoriev I.V."/>
            <person name="Hibbett D."/>
            <person name="Nagy L.G."/>
            <person name="Martin F.M."/>
        </authorList>
    </citation>
    <scope>NUCLEOTIDE SEQUENCE</scope>
    <source>
        <strain evidence="1">P2</strain>
    </source>
</reference>
<keyword evidence="2" id="KW-1185">Reference proteome</keyword>
<gene>
    <name evidence="1" type="ORF">BDM02DRAFT_3131779</name>
</gene>
<evidence type="ECO:0000313" key="1">
    <source>
        <dbReference type="EMBL" id="KAF9644426.1"/>
    </source>
</evidence>
<dbReference type="Proteomes" id="UP000886501">
    <property type="component" value="Unassembled WGS sequence"/>
</dbReference>
<evidence type="ECO:0000313" key="2">
    <source>
        <dbReference type="Proteomes" id="UP000886501"/>
    </source>
</evidence>
<reference evidence="1" key="2">
    <citation type="journal article" date="2020" name="Nat. Commun.">
        <title>Large-scale genome sequencing of mycorrhizal fungi provides insights into the early evolution of symbiotic traits.</title>
        <authorList>
            <person name="Miyauchi S."/>
            <person name="Kiss E."/>
            <person name="Kuo A."/>
            <person name="Drula E."/>
            <person name="Kohler A."/>
            <person name="Sanchez-Garcia M."/>
            <person name="Morin E."/>
            <person name="Andreopoulos B."/>
            <person name="Barry K.W."/>
            <person name="Bonito G."/>
            <person name="Buee M."/>
            <person name="Carver A."/>
            <person name="Chen C."/>
            <person name="Cichocki N."/>
            <person name="Clum A."/>
            <person name="Culley D."/>
            <person name="Crous P.W."/>
            <person name="Fauchery L."/>
            <person name="Girlanda M."/>
            <person name="Hayes R.D."/>
            <person name="Keri Z."/>
            <person name="LaButti K."/>
            <person name="Lipzen A."/>
            <person name="Lombard V."/>
            <person name="Magnuson J."/>
            <person name="Maillard F."/>
            <person name="Murat C."/>
            <person name="Nolan M."/>
            <person name="Ohm R.A."/>
            <person name="Pangilinan J."/>
            <person name="Pereira M.F."/>
            <person name="Perotto S."/>
            <person name="Peter M."/>
            <person name="Pfister S."/>
            <person name="Riley R."/>
            <person name="Sitrit Y."/>
            <person name="Stielow J.B."/>
            <person name="Szollosi G."/>
            <person name="Zifcakova L."/>
            <person name="Stursova M."/>
            <person name="Spatafora J.W."/>
            <person name="Tedersoo L."/>
            <person name="Vaario L.M."/>
            <person name="Yamada A."/>
            <person name="Yan M."/>
            <person name="Wang P."/>
            <person name="Xu J."/>
            <person name="Bruns T."/>
            <person name="Baldrian P."/>
            <person name="Vilgalys R."/>
            <person name="Dunand C."/>
            <person name="Henrissat B."/>
            <person name="Grigoriev I.V."/>
            <person name="Hibbett D."/>
            <person name="Nagy L.G."/>
            <person name="Martin F.M."/>
        </authorList>
    </citation>
    <scope>NUCLEOTIDE SEQUENCE</scope>
    <source>
        <strain evidence="1">P2</strain>
    </source>
</reference>
<protein>
    <submittedName>
        <fullName evidence="1">Kinase-like protein</fullName>
    </submittedName>
</protein>
<comment type="caution">
    <text evidence="1">The sequence shown here is derived from an EMBL/GenBank/DDBJ whole genome shotgun (WGS) entry which is preliminary data.</text>
</comment>
<accession>A0ACB6Z4B0</accession>
<organism evidence="1 2">
    <name type="scientific">Thelephora ganbajun</name>
    <name type="common">Ganba fungus</name>
    <dbReference type="NCBI Taxonomy" id="370292"/>
    <lineage>
        <taxon>Eukaryota</taxon>
        <taxon>Fungi</taxon>
        <taxon>Dikarya</taxon>
        <taxon>Basidiomycota</taxon>
        <taxon>Agaricomycotina</taxon>
        <taxon>Agaricomycetes</taxon>
        <taxon>Thelephorales</taxon>
        <taxon>Thelephoraceae</taxon>
        <taxon>Thelephora</taxon>
    </lineage>
</organism>
<name>A0ACB6Z4B0_THEGA</name>
<dbReference type="EMBL" id="MU118140">
    <property type="protein sequence ID" value="KAF9644426.1"/>
    <property type="molecule type" value="Genomic_DNA"/>
</dbReference>